<accession>A0A840D1C1</accession>
<organism evidence="1 2">
    <name type="scientific">Bacteroides reticulotermitis</name>
    <dbReference type="NCBI Taxonomy" id="1133319"/>
    <lineage>
        <taxon>Bacteria</taxon>
        <taxon>Pseudomonadati</taxon>
        <taxon>Bacteroidota</taxon>
        <taxon>Bacteroidia</taxon>
        <taxon>Bacteroidales</taxon>
        <taxon>Bacteroidaceae</taxon>
        <taxon>Bacteroides</taxon>
    </lineage>
</organism>
<comment type="caution">
    <text evidence="1">The sequence shown here is derived from an EMBL/GenBank/DDBJ whole genome shotgun (WGS) entry which is preliminary data.</text>
</comment>
<name>A0A840D1C1_9BACE</name>
<sequence length="523" mass="58393">MYRKEYIIGVLSLIGSFLLGACYEDKGNYDYQELDKVVIDTTGLGIQPAYVLERYDVLELNPKVYFNGKLLETETDEPALSYIWTLYTATTSSNSDYTVDTLSHTIHLNEAIKRAAGGYYVQLTITNSRNNTQEYFRVICNVEESITAGWMVLYEPTNDPGTSDVGLIVNPWVKKNIIKDREFFDLYKASNGASLEGLPNRVLHTCIALQEDEVVLVTDKNMVGVNQGAFAKTLDFGNFFYEKPATTKPFYYGAGGVGYRAEMIINDGKVYSTSFTSGLSRNNFFGVAYGGDHGELAAWGSDVHGNKYEVLGYDQTNERFTCVNKNTVKFTSFSAQDPAAAFDVNNVGAKLLMADWGRSYYDYMLMQKDQNYYLAIANFVTSNSGTTNIGQGWYDISTSPEIAQATSIAAAYLGEYVLYGAGSKVYNLKYRSSPQAEVLWSASAAETVTCVRLQKYYYQSLFLAMMPNPNAILHVATWNEASKEGKLYQFQINPANGAILGEPRVYTVPGKIKDMAWKKAMER</sequence>
<dbReference type="Proteomes" id="UP000560658">
    <property type="component" value="Unassembled WGS sequence"/>
</dbReference>
<evidence type="ECO:0000313" key="1">
    <source>
        <dbReference type="EMBL" id="MBB4042585.1"/>
    </source>
</evidence>
<evidence type="ECO:0000313" key="2">
    <source>
        <dbReference type="Proteomes" id="UP000560658"/>
    </source>
</evidence>
<dbReference type="Pfam" id="PF16407">
    <property type="entry name" value="PKD_2"/>
    <property type="match status" value="1"/>
</dbReference>
<dbReference type="EMBL" id="JACIER010000001">
    <property type="protein sequence ID" value="MBB4042585.1"/>
    <property type="molecule type" value="Genomic_DNA"/>
</dbReference>
<dbReference type="RefSeq" id="WP_183207602.1">
    <property type="nucleotide sequence ID" value="NZ_JACIER010000001.1"/>
</dbReference>
<evidence type="ECO:0008006" key="3">
    <source>
        <dbReference type="Google" id="ProtNLM"/>
    </source>
</evidence>
<dbReference type="InterPro" id="IPR032183">
    <property type="entry name" value="PKD-like"/>
</dbReference>
<dbReference type="AlphaFoldDB" id="A0A840D1C1"/>
<dbReference type="PROSITE" id="PS51257">
    <property type="entry name" value="PROKAR_LIPOPROTEIN"/>
    <property type="match status" value="1"/>
</dbReference>
<reference evidence="1" key="1">
    <citation type="submission" date="2020-08" db="EMBL/GenBank/DDBJ databases">
        <title>Genomic Encyclopedia of Type Strains, Phase IV (KMG-IV): sequencing the most valuable type-strain genomes for metagenomic binning, comparative biology and taxonomic classification.</title>
        <authorList>
            <person name="Goeker M."/>
        </authorList>
    </citation>
    <scope>NUCLEOTIDE SEQUENCE [LARGE SCALE GENOMIC DNA]</scope>
    <source>
        <strain evidence="1">DSM 105720</strain>
    </source>
</reference>
<protein>
    <recommendedName>
        <fullName evidence="3">PKD-like family protein</fullName>
    </recommendedName>
</protein>
<proteinExistence type="predicted"/>
<keyword evidence="2" id="KW-1185">Reference proteome</keyword>
<gene>
    <name evidence="1" type="ORF">GGR06_000344</name>
</gene>